<keyword evidence="4 9" id="KW-0812">Transmembrane</keyword>
<keyword evidence="2 9" id="KW-0813">Transport</keyword>
<keyword evidence="8 9" id="KW-0472">Membrane</keyword>
<dbReference type="AlphaFoldDB" id="A0A1F6ARX8"/>
<sequence length="65" mass="7138">MPNFEGGPIVFLKEVRTELSKVIWPTRTEVIKLTAIVVIVSTAIGLYVGGLDVTLAKLTELLINR</sequence>
<evidence type="ECO:0000256" key="5">
    <source>
        <dbReference type="ARBA" id="ARBA00022927"/>
    </source>
</evidence>
<keyword evidence="3 9" id="KW-1003">Cell membrane</keyword>
<proteinExistence type="inferred from homology"/>
<dbReference type="PANTHER" id="PTHR33910">
    <property type="entry name" value="PROTEIN TRANSLOCASE SUBUNIT SECE"/>
    <property type="match status" value="1"/>
</dbReference>
<dbReference type="GO" id="GO:0006605">
    <property type="term" value="P:protein targeting"/>
    <property type="evidence" value="ECO:0007669"/>
    <property type="project" value="UniProtKB-UniRule"/>
</dbReference>
<evidence type="ECO:0000256" key="8">
    <source>
        <dbReference type="ARBA" id="ARBA00023136"/>
    </source>
</evidence>
<dbReference type="GO" id="GO:0008320">
    <property type="term" value="F:protein transmembrane transporter activity"/>
    <property type="evidence" value="ECO:0007669"/>
    <property type="project" value="UniProtKB-UniRule"/>
</dbReference>
<dbReference type="Gene3D" id="1.20.5.1030">
    <property type="entry name" value="Preprotein translocase secy subunit"/>
    <property type="match status" value="1"/>
</dbReference>
<dbReference type="InterPro" id="IPR001901">
    <property type="entry name" value="Translocase_SecE/Sec61-g"/>
</dbReference>
<comment type="subcellular location">
    <subcellularLocation>
        <location evidence="9">Cell membrane</location>
        <topology evidence="9">Single-pass membrane protein</topology>
    </subcellularLocation>
    <subcellularLocation>
        <location evidence="1">Membrane</location>
    </subcellularLocation>
</comment>
<name>A0A1F6ARX8_9BACT</name>
<evidence type="ECO:0000256" key="3">
    <source>
        <dbReference type="ARBA" id="ARBA00022475"/>
    </source>
</evidence>
<keyword evidence="7 9" id="KW-0811">Translocation</keyword>
<dbReference type="GO" id="GO:0009306">
    <property type="term" value="P:protein secretion"/>
    <property type="evidence" value="ECO:0007669"/>
    <property type="project" value="UniProtKB-UniRule"/>
</dbReference>
<reference evidence="10 11" key="1">
    <citation type="journal article" date="2016" name="Nat. Commun.">
        <title>Thousands of microbial genomes shed light on interconnected biogeochemical processes in an aquifer system.</title>
        <authorList>
            <person name="Anantharaman K."/>
            <person name="Brown C.T."/>
            <person name="Hug L.A."/>
            <person name="Sharon I."/>
            <person name="Castelle C.J."/>
            <person name="Probst A.J."/>
            <person name="Thomas B.C."/>
            <person name="Singh A."/>
            <person name="Wilkins M.J."/>
            <person name="Karaoz U."/>
            <person name="Brodie E.L."/>
            <person name="Williams K.H."/>
            <person name="Hubbard S.S."/>
            <person name="Banfield J.F."/>
        </authorList>
    </citation>
    <scope>NUCLEOTIDE SEQUENCE [LARGE SCALE GENOMIC DNA]</scope>
</reference>
<dbReference type="PANTHER" id="PTHR33910:SF1">
    <property type="entry name" value="PROTEIN TRANSLOCASE SUBUNIT SECE"/>
    <property type="match status" value="1"/>
</dbReference>
<comment type="subunit">
    <text evidence="9">Component of the Sec protein translocase complex. Heterotrimer consisting of SecY, SecE and SecG subunits. The heterotrimers can form oligomers, although 1 heterotrimer is thought to be able to translocate proteins. Interacts with the ribosome. Interacts with SecDF, and other proteins may be involved. Interacts with SecA.</text>
</comment>
<comment type="caution">
    <text evidence="10">The sequence shown here is derived from an EMBL/GenBank/DDBJ whole genome shotgun (WGS) entry which is preliminary data.</text>
</comment>
<gene>
    <name evidence="9" type="primary">secE</name>
    <name evidence="10" type="ORF">A2960_06550</name>
</gene>
<evidence type="ECO:0000256" key="6">
    <source>
        <dbReference type="ARBA" id="ARBA00022989"/>
    </source>
</evidence>
<dbReference type="InterPro" id="IPR038379">
    <property type="entry name" value="SecE_sf"/>
</dbReference>
<dbReference type="EMBL" id="MFJR01000002">
    <property type="protein sequence ID" value="OGG27444.1"/>
    <property type="molecule type" value="Genomic_DNA"/>
</dbReference>
<evidence type="ECO:0000313" key="11">
    <source>
        <dbReference type="Proteomes" id="UP000176609"/>
    </source>
</evidence>
<feature type="transmembrane region" description="Helical" evidence="9">
    <location>
        <begin position="30"/>
        <end position="48"/>
    </location>
</feature>
<dbReference type="HAMAP" id="MF_00422">
    <property type="entry name" value="SecE"/>
    <property type="match status" value="1"/>
</dbReference>
<evidence type="ECO:0000256" key="9">
    <source>
        <dbReference type="HAMAP-Rule" id="MF_00422"/>
    </source>
</evidence>
<dbReference type="InterPro" id="IPR005807">
    <property type="entry name" value="SecE_bac"/>
</dbReference>
<evidence type="ECO:0000256" key="1">
    <source>
        <dbReference type="ARBA" id="ARBA00004370"/>
    </source>
</evidence>
<dbReference type="Proteomes" id="UP000176609">
    <property type="component" value="Unassembled WGS sequence"/>
</dbReference>
<keyword evidence="5 9" id="KW-0653">Protein transport</keyword>
<dbReference type="GO" id="GO:0043952">
    <property type="term" value="P:protein transport by the Sec complex"/>
    <property type="evidence" value="ECO:0007669"/>
    <property type="project" value="UniProtKB-UniRule"/>
</dbReference>
<organism evidence="10 11">
    <name type="scientific">Candidatus Gottesmanbacteria bacterium RIFCSPLOWO2_01_FULL_39_12b</name>
    <dbReference type="NCBI Taxonomy" id="1798388"/>
    <lineage>
        <taxon>Bacteria</taxon>
        <taxon>Candidatus Gottesmaniibacteriota</taxon>
    </lineage>
</organism>
<dbReference type="PROSITE" id="PS01067">
    <property type="entry name" value="SECE_SEC61G"/>
    <property type="match status" value="1"/>
</dbReference>
<evidence type="ECO:0000256" key="7">
    <source>
        <dbReference type="ARBA" id="ARBA00023010"/>
    </source>
</evidence>
<dbReference type="GO" id="GO:0005886">
    <property type="term" value="C:plasma membrane"/>
    <property type="evidence" value="ECO:0007669"/>
    <property type="project" value="UniProtKB-SubCell"/>
</dbReference>
<accession>A0A1F6ARX8</accession>
<dbReference type="GO" id="GO:0065002">
    <property type="term" value="P:intracellular protein transmembrane transport"/>
    <property type="evidence" value="ECO:0007669"/>
    <property type="project" value="UniProtKB-UniRule"/>
</dbReference>
<comment type="function">
    <text evidence="9">Essential subunit of the Sec protein translocation channel SecYEG. Clamps together the 2 halves of SecY. May contact the channel plug during translocation.</text>
</comment>
<dbReference type="Pfam" id="PF00584">
    <property type="entry name" value="SecE"/>
    <property type="match status" value="1"/>
</dbReference>
<comment type="similarity">
    <text evidence="9">Belongs to the SecE/SEC61-gamma family.</text>
</comment>
<evidence type="ECO:0000256" key="4">
    <source>
        <dbReference type="ARBA" id="ARBA00022692"/>
    </source>
</evidence>
<evidence type="ECO:0000313" key="10">
    <source>
        <dbReference type="EMBL" id="OGG27444.1"/>
    </source>
</evidence>
<protein>
    <recommendedName>
        <fullName evidence="9">Protein translocase subunit SecE</fullName>
    </recommendedName>
</protein>
<evidence type="ECO:0000256" key="2">
    <source>
        <dbReference type="ARBA" id="ARBA00022448"/>
    </source>
</evidence>
<keyword evidence="6 9" id="KW-1133">Transmembrane helix</keyword>
<dbReference type="NCBIfam" id="TIGR00964">
    <property type="entry name" value="secE_bact"/>
    <property type="match status" value="1"/>
</dbReference>